<protein>
    <submittedName>
        <fullName evidence="11">Protein FAM26F-like</fullName>
    </submittedName>
</protein>
<dbReference type="GeneID" id="101400494"/>
<feature type="transmembrane region" description="Helical" evidence="9">
    <location>
        <begin position="184"/>
        <end position="201"/>
    </location>
</feature>
<evidence type="ECO:0000313" key="10">
    <source>
        <dbReference type="Proteomes" id="UP000694910"/>
    </source>
</evidence>
<evidence type="ECO:0000256" key="7">
    <source>
        <dbReference type="ARBA" id="ARBA00023136"/>
    </source>
</evidence>
<reference evidence="11" key="1">
    <citation type="submission" date="2025-08" db="UniProtKB">
        <authorList>
            <consortium name="RefSeq"/>
        </authorList>
    </citation>
    <scope>IDENTIFICATION</scope>
</reference>
<keyword evidence="4 9" id="KW-0812">Transmembrane</keyword>
<comment type="similarity">
    <text evidence="2">Belongs to the CALHM family.</text>
</comment>
<comment type="subcellular location">
    <subcellularLocation>
        <location evidence="1">Membrane</location>
        <topology evidence="1">Multi-pass membrane protein</topology>
    </subcellularLocation>
</comment>
<dbReference type="PANTHER" id="PTHR32261:SF4">
    <property type="entry name" value="CALCIUM HOMEOSTASIS MODULATOR PROTEIN 6"/>
    <property type="match status" value="1"/>
</dbReference>
<evidence type="ECO:0000256" key="5">
    <source>
        <dbReference type="ARBA" id="ARBA00022989"/>
    </source>
</evidence>
<dbReference type="RefSeq" id="XP_004422443.1">
    <property type="nucleotide sequence ID" value="XM_004422386.2"/>
</dbReference>
<keyword evidence="7 9" id="KW-0472">Membrane</keyword>
<evidence type="ECO:0000313" key="11">
    <source>
        <dbReference type="RefSeq" id="XP_004422443.1"/>
    </source>
</evidence>
<keyword evidence="5 9" id="KW-1133">Transmembrane helix</keyword>
<feature type="transmembrane region" description="Helical" evidence="9">
    <location>
        <begin position="55"/>
        <end position="79"/>
    </location>
</feature>
<evidence type="ECO:0000256" key="1">
    <source>
        <dbReference type="ARBA" id="ARBA00004141"/>
    </source>
</evidence>
<keyword evidence="8" id="KW-0407">Ion channel</keyword>
<organism evidence="10 11">
    <name type="scientific">Ceratotherium simum simum</name>
    <name type="common">Southern white rhinoceros</name>
    <dbReference type="NCBI Taxonomy" id="73337"/>
    <lineage>
        <taxon>Eukaryota</taxon>
        <taxon>Metazoa</taxon>
        <taxon>Chordata</taxon>
        <taxon>Craniata</taxon>
        <taxon>Vertebrata</taxon>
        <taxon>Euteleostomi</taxon>
        <taxon>Mammalia</taxon>
        <taxon>Eutheria</taxon>
        <taxon>Laurasiatheria</taxon>
        <taxon>Perissodactyla</taxon>
        <taxon>Rhinocerotidae</taxon>
        <taxon>Ceratotherium</taxon>
    </lineage>
</organism>
<dbReference type="Pfam" id="PF14798">
    <property type="entry name" value="Ca_hom_mod"/>
    <property type="match status" value="1"/>
</dbReference>
<evidence type="ECO:0000256" key="9">
    <source>
        <dbReference type="SAM" id="Phobius"/>
    </source>
</evidence>
<dbReference type="PANTHER" id="PTHR32261">
    <property type="entry name" value="CALCIUM HOMEOSTASIS MODULATOR PROTEIN"/>
    <property type="match status" value="1"/>
</dbReference>
<evidence type="ECO:0000256" key="6">
    <source>
        <dbReference type="ARBA" id="ARBA00023065"/>
    </source>
</evidence>
<evidence type="ECO:0000256" key="8">
    <source>
        <dbReference type="ARBA" id="ARBA00023303"/>
    </source>
</evidence>
<dbReference type="Proteomes" id="UP000694910">
    <property type="component" value="Unplaced"/>
</dbReference>
<keyword evidence="10" id="KW-1185">Reference proteome</keyword>
<evidence type="ECO:0000256" key="3">
    <source>
        <dbReference type="ARBA" id="ARBA00022448"/>
    </source>
</evidence>
<gene>
    <name evidence="11" type="primary">LOC101400494</name>
</gene>
<dbReference type="InterPro" id="IPR029569">
    <property type="entry name" value="CALHM"/>
</dbReference>
<keyword evidence="6" id="KW-0406">Ion transport</keyword>
<evidence type="ECO:0000256" key="2">
    <source>
        <dbReference type="ARBA" id="ARBA00008497"/>
    </source>
</evidence>
<sequence>MASWGRTVEKLWTVLALHLKHHSKMGCCLVTLLTAGGERIFSAVAFHCPCSASWNLPYSLVFLLLPALALFLLGCVLSARSWRLLMGCRVCKGCCASKGCCAWCELCCQVSGSALLASLTWVAVALLGGAFYECGASGSAEMARRLCAGRNSSCAARLPLVPCQQAGEPDVQDLLRELRAQSQVCGWSLIIVVIIFVLIMTCISECRAAGKFPQLKFWKIYSEQEKQILKTQVTEHATELAEENVKCFFEHSHPEECNIPSIEDWQQISLPYTFNPKNKYYSPLHKYVNTREKEQNISSSKGGEEVCFLGRVDSPDKENTV</sequence>
<name>A0ABM0H9L4_CERSS</name>
<accession>A0ABM0H9L4</accession>
<proteinExistence type="inferred from homology"/>
<keyword evidence="3" id="KW-0813">Transport</keyword>
<evidence type="ECO:0000256" key="4">
    <source>
        <dbReference type="ARBA" id="ARBA00022692"/>
    </source>
</evidence>